<accession>A0ACC1XVN9</accession>
<proteinExistence type="predicted"/>
<name>A0ACC1XVN9_MELAZ</name>
<evidence type="ECO:0000313" key="1">
    <source>
        <dbReference type="EMBL" id="KAJ4715522.1"/>
    </source>
</evidence>
<gene>
    <name evidence="1" type="ORF">OWV82_013870</name>
</gene>
<sequence>MKTRFACHTKFKMLLHYLLIYNTATTDKTQPSTLTFSILDGSSGRDLSRLQPSNMRSLSLERQLMVPGRETKLFPLRFNVSNWANLQISIGIAPSPRLQSLRSIFLIEHNIDKGRNLISMEYDADEFTDSL</sequence>
<dbReference type="EMBL" id="CM051400">
    <property type="protein sequence ID" value="KAJ4715522.1"/>
    <property type="molecule type" value="Genomic_DNA"/>
</dbReference>
<evidence type="ECO:0000313" key="2">
    <source>
        <dbReference type="Proteomes" id="UP001164539"/>
    </source>
</evidence>
<dbReference type="Proteomes" id="UP001164539">
    <property type="component" value="Chromosome 7"/>
</dbReference>
<protein>
    <submittedName>
        <fullName evidence="1">Uncharacterized protein</fullName>
    </submittedName>
</protein>
<reference evidence="1 2" key="1">
    <citation type="journal article" date="2023" name="Science">
        <title>Complex scaffold remodeling in plant triterpene biosynthesis.</title>
        <authorList>
            <person name="De La Pena R."/>
            <person name="Hodgson H."/>
            <person name="Liu J.C."/>
            <person name="Stephenson M.J."/>
            <person name="Martin A.C."/>
            <person name="Owen C."/>
            <person name="Harkess A."/>
            <person name="Leebens-Mack J."/>
            <person name="Jimenez L.E."/>
            <person name="Osbourn A."/>
            <person name="Sattely E.S."/>
        </authorList>
    </citation>
    <scope>NUCLEOTIDE SEQUENCE [LARGE SCALE GENOMIC DNA]</scope>
    <source>
        <strain evidence="2">cv. JPN11</strain>
        <tissue evidence="1">Leaf</tissue>
    </source>
</reference>
<organism evidence="1 2">
    <name type="scientific">Melia azedarach</name>
    <name type="common">Chinaberry tree</name>
    <dbReference type="NCBI Taxonomy" id="155640"/>
    <lineage>
        <taxon>Eukaryota</taxon>
        <taxon>Viridiplantae</taxon>
        <taxon>Streptophyta</taxon>
        <taxon>Embryophyta</taxon>
        <taxon>Tracheophyta</taxon>
        <taxon>Spermatophyta</taxon>
        <taxon>Magnoliopsida</taxon>
        <taxon>eudicotyledons</taxon>
        <taxon>Gunneridae</taxon>
        <taxon>Pentapetalae</taxon>
        <taxon>rosids</taxon>
        <taxon>malvids</taxon>
        <taxon>Sapindales</taxon>
        <taxon>Meliaceae</taxon>
        <taxon>Melia</taxon>
    </lineage>
</organism>
<keyword evidence="2" id="KW-1185">Reference proteome</keyword>
<comment type="caution">
    <text evidence="1">The sequence shown here is derived from an EMBL/GenBank/DDBJ whole genome shotgun (WGS) entry which is preliminary data.</text>
</comment>